<dbReference type="PANTHER" id="PTHR38339:SF1">
    <property type="entry name" value="TRANSGLUTAMINASE-LIKE DOMAIN-CONTAINING PROTEIN"/>
    <property type="match status" value="1"/>
</dbReference>
<dbReference type="Proteomes" id="UP000248592">
    <property type="component" value="Chromosome"/>
</dbReference>
<dbReference type="Gene3D" id="3.10.620.30">
    <property type="match status" value="1"/>
</dbReference>
<dbReference type="Pfam" id="PF01841">
    <property type="entry name" value="Transglut_core"/>
    <property type="match status" value="1"/>
</dbReference>
<dbReference type="InterPro" id="IPR038765">
    <property type="entry name" value="Papain-like_cys_pep_sf"/>
</dbReference>
<name>A0A2Z4JVF3_9BURK</name>
<feature type="domain" description="Transglutaminase-like" evidence="1">
    <location>
        <begin position="202"/>
        <end position="276"/>
    </location>
</feature>
<evidence type="ECO:0000259" key="1">
    <source>
        <dbReference type="SMART" id="SM00460"/>
    </source>
</evidence>
<dbReference type="PANTHER" id="PTHR38339">
    <property type="entry name" value="TRANSGLUTAMINASE DOMAIN PROTEIN"/>
    <property type="match status" value="1"/>
</dbReference>
<dbReference type="AlphaFoldDB" id="A0A2Z4JVF3"/>
<dbReference type="InterPro" id="IPR002931">
    <property type="entry name" value="Transglutaminase-like"/>
</dbReference>
<organism evidence="2 3">
    <name type="scientific">Polynucleobacter paneuropaeus</name>
    <dbReference type="NCBI Taxonomy" id="2527775"/>
    <lineage>
        <taxon>Bacteria</taxon>
        <taxon>Pseudomonadati</taxon>
        <taxon>Pseudomonadota</taxon>
        <taxon>Betaproteobacteria</taxon>
        <taxon>Burkholderiales</taxon>
        <taxon>Burkholderiaceae</taxon>
        <taxon>Polynucleobacter</taxon>
    </lineage>
</organism>
<dbReference type="EMBL" id="CP030085">
    <property type="protein sequence ID" value="AWW50743.1"/>
    <property type="molecule type" value="Genomic_DNA"/>
</dbReference>
<protein>
    <submittedName>
        <fullName evidence="2">Transglutaminase</fullName>
    </submittedName>
</protein>
<evidence type="ECO:0000313" key="2">
    <source>
        <dbReference type="EMBL" id="AWW50743.1"/>
    </source>
</evidence>
<dbReference type="SUPFAM" id="SSF54001">
    <property type="entry name" value="Cysteine proteinases"/>
    <property type="match status" value="1"/>
</dbReference>
<proteinExistence type="predicted"/>
<accession>A0A2Z4JVF3</accession>
<sequence length="365" mass="40647">MHITRRTFIKNTVGALALPSLYPLGSLAESDNWKRYEITTEVNIDAPNQIVQAWIPLPLTKDTDYFKTIAISTDGDAKQASIFKTPTGDTRMLWGQWDASGNARNLVSTFLIATRERSTLNGQFNKSLMLSKDENAYWTRSTEFLPTDGIVKDRANEILKPLPKNASDVDKAKAIYNWVVENTYRDPATKGCGVGDVKLMLESNNLGGKCADINAVFVALARSSGIPARDVYGIRVDDSARGYKSLGRSADISKAQHCRAEFFAKGYGWVAVDPADVRKVILEEPVNLTLTDSKVIAIRDYLFGNWEMNWMPYNYGHDIALPGSKLGSRGKIPFLMYPQGETKEGRLDSLDPINFKYKITSKLIA</sequence>
<reference evidence="3" key="1">
    <citation type="submission" date="2018-06" db="EMBL/GenBank/DDBJ databases">
        <title>Description of a new Polynucleobacter species.</title>
        <authorList>
            <person name="Hahn M.W."/>
        </authorList>
    </citation>
    <scope>NUCLEOTIDE SEQUENCE [LARGE SCALE GENOMIC DNA]</scope>
    <source>
        <strain evidence="3">MG-25-Pas1-D2</strain>
    </source>
</reference>
<gene>
    <name evidence="2" type="ORF">Pas1_09190</name>
</gene>
<dbReference type="RefSeq" id="WP_112295212.1">
    <property type="nucleotide sequence ID" value="NZ_CBCSBS010000002.1"/>
</dbReference>
<dbReference type="SMART" id="SM00460">
    <property type="entry name" value="TGc"/>
    <property type="match status" value="1"/>
</dbReference>
<evidence type="ECO:0000313" key="3">
    <source>
        <dbReference type="Proteomes" id="UP000248592"/>
    </source>
</evidence>